<gene>
    <name evidence="1" type="ORF">OUO13_13020</name>
</gene>
<dbReference type="EMBL" id="JAPNOA010000039">
    <property type="protein sequence ID" value="MCY0966108.1"/>
    <property type="molecule type" value="Genomic_DNA"/>
</dbReference>
<dbReference type="Proteomes" id="UP001150830">
    <property type="component" value="Unassembled WGS sequence"/>
</dbReference>
<dbReference type="AlphaFoldDB" id="A0A9X3EEG8"/>
<sequence>MKMTWSSRKGQSRRLNNDAAALAYAGDFLIAGIVDAQVQQHRLMAF</sequence>
<keyword evidence="2" id="KW-1185">Reference proteome</keyword>
<proteinExistence type="predicted"/>
<evidence type="ECO:0000313" key="1">
    <source>
        <dbReference type="EMBL" id="MCY0966108.1"/>
    </source>
</evidence>
<evidence type="ECO:0000313" key="2">
    <source>
        <dbReference type="Proteomes" id="UP001150830"/>
    </source>
</evidence>
<reference evidence="1" key="1">
    <citation type="submission" date="2022-11" db="EMBL/GenBank/DDBJ databases">
        <title>Parathalassolutuus dongxingensis gen. nov., sp. nov., a novel member of family Oceanospirillaceae isolated from a coastal shrimp pond in Guangxi, China.</title>
        <authorList>
            <person name="Chen H."/>
        </authorList>
    </citation>
    <scope>NUCLEOTIDE SEQUENCE</scope>
    <source>
        <strain evidence="1">G-43</strain>
    </source>
</reference>
<dbReference type="RefSeq" id="WP_283174319.1">
    <property type="nucleotide sequence ID" value="NZ_JAPNOA010000039.1"/>
</dbReference>
<comment type="caution">
    <text evidence="1">The sequence shown here is derived from an EMBL/GenBank/DDBJ whole genome shotgun (WGS) entry which is preliminary data.</text>
</comment>
<name>A0A9X3EEG8_9GAMM</name>
<organism evidence="1 2">
    <name type="scientific">Parathalassolituus penaei</name>
    <dbReference type="NCBI Taxonomy" id="2997323"/>
    <lineage>
        <taxon>Bacteria</taxon>
        <taxon>Pseudomonadati</taxon>
        <taxon>Pseudomonadota</taxon>
        <taxon>Gammaproteobacteria</taxon>
        <taxon>Oceanospirillales</taxon>
        <taxon>Oceanospirillaceae</taxon>
        <taxon>Parathalassolituus</taxon>
    </lineage>
</organism>
<accession>A0A9X3EEG8</accession>
<protein>
    <submittedName>
        <fullName evidence="1">Uncharacterized protein</fullName>
    </submittedName>
</protein>